<feature type="chain" id="PRO_5026823369" evidence="1">
    <location>
        <begin position="22"/>
        <end position="176"/>
    </location>
</feature>
<dbReference type="RefSeq" id="WP_161008454.1">
    <property type="nucleotide sequence ID" value="NZ_WWCN01000013.1"/>
</dbReference>
<dbReference type="AlphaFoldDB" id="A0A6L8KC51"/>
<dbReference type="InterPro" id="IPR013424">
    <property type="entry name" value="Ice-binding_C"/>
</dbReference>
<reference evidence="3 4" key="1">
    <citation type="submission" date="2019-12" db="EMBL/GenBank/DDBJ databases">
        <title>Novel species isolated from a subtropical stream in China.</title>
        <authorList>
            <person name="Lu H."/>
        </authorList>
    </citation>
    <scope>NUCLEOTIDE SEQUENCE [LARGE SCALE GENOMIC DNA]</scope>
    <source>
        <strain evidence="3 4">FT135W</strain>
    </source>
</reference>
<feature type="domain" description="Ice-binding protein C-terminal" evidence="2">
    <location>
        <begin position="149"/>
        <end position="174"/>
    </location>
</feature>
<feature type="signal peptide" evidence="1">
    <location>
        <begin position="1"/>
        <end position="21"/>
    </location>
</feature>
<dbReference type="Pfam" id="PF07589">
    <property type="entry name" value="PEP-CTERM"/>
    <property type="match status" value="1"/>
</dbReference>
<protein>
    <submittedName>
        <fullName evidence="3">PEP-CTERM sorting domain-containing protein</fullName>
    </submittedName>
</protein>
<name>A0A6L8KC51_9BURK</name>
<accession>A0A6L8KC51</accession>
<evidence type="ECO:0000256" key="1">
    <source>
        <dbReference type="SAM" id="SignalP"/>
    </source>
</evidence>
<evidence type="ECO:0000313" key="3">
    <source>
        <dbReference type="EMBL" id="MYM24996.1"/>
    </source>
</evidence>
<gene>
    <name evidence="3" type="ORF">GTP46_20410</name>
</gene>
<keyword evidence="1" id="KW-0732">Signal</keyword>
<evidence type="ECO:0000259" key="2">
    <source>
        <dbReference type="Pfam" id="PF07589"/>
    </source>
</evidence>
<proteinExistence type="predicted"/>
<keyword evidence="4" id="KW-1185">Reference proteome</keyword>
<sequence length="176" mass="18625">MKILSPLIAALLFAASMSAHADTLTYTFTGTCTKNCTHPPVTTAKDTLIITDIKAGEVFGLNNLVSFTGTGSILHPTVLGGQLPTTSGGGEFIERGVSGGGSNFYFYTFSTHVDGTWRASWISEIGAKVRYDYSGIGGTWTLTDVVTSPIPEPEQYTMLALGLAFIGMAARSRKSS</sequence>
<dbReference type="Proteomes" id="UP000479335">
    <property type="component" value="Unassembled WGS sequence"/>
</dbReference>
<dbReference type="EMBL" id="WWCN01000013">
    <property type="protein sequence ID" value="MYM24996.1"/>
    <property type="molecule type" value="Genomic_DNA"/>
</dbReference>
<evidence type="ECO:0000313" key="4">
    <source>
        <dbReference type="Proteomes" id="UP000479335"/>
    </source>
</evidence>
<comment type="caution">
    <text evidence="3">The sequence shown here is derived from an EMBL/GenBank/DDBJ whole genome shotgun (WGS) entry which is preliminary data.</text>
</comment>
<organism evidence="3 4">
    <name type="scientific">Duganella flavida</name>
    <dbReference type="NCBI Taxonomy" id="2692175"/>
    <lineage>
        <taxon>Bacteria</taxon>
        <taxon>Pseudomonadati</taxon>
        <taxon>Pseudomonadota</taxon>
        <taxon>Betaproteobacteria</taxon>
        <taxon>Burkholderiales</taxon>
        <taxon>Oxalobacteraceae</taxon>
        <taxon>Telluria group</taxon>
        <taxon>Duganella</taxon>
    </lineage>
</organism>